<comment type="similarity">
    <text evidence="1 8">Belongs to the SELO family.</text>
</comment>
<evidence type="ECO:0000256" key="2">
    <source>
        <dbReference type="ARBA" id="ARBA00022679"/>
    </source>
</evidence>
<keyword evidence="4 8" id="KW-0479">Metal-binding</keyword>
<evidence type="ECO:0000313" key="10">
    <source>
        <dbReference type="Proteomes" id="UP001210678"/>
    </source>
</evidence>
<evidence type="ECO:0000313" key="9">
    <source>
        <dbReference type="EMBL" id="MDB1126114.1"/>
    </source>
</evidence>
<organism evidence="9 10">
    <name type="scientific">Vibrio algarum</name>
    <dbReference type="NCBI Taxonomy" id="3020714"/>
    <lineage>
        <taxon>Bacteria</taxon>
        <taxon>Pseudomonadati</taxon>
        <taxon>Pseudomonadota</taxon>
        <taxon>Gammaproteobacteria</taxon>
        <taxon>Vibrionales</taxon>
        <taxon>Vibrionaceae</taxon>
        <taxon>Vibrio</taxon>
    </lineage>
</organism>
<name>A0ABT4YX05_9VIBR</name>
<dbReference type="HAMAP" id="MF_00692">
    <property type="entry name" value="SelO"/>
    <property type="match status" value="1"/>
</dbReference>
<dbReference type="RefSeq" id="WP_272140449.1">
    <property type="nucleotide sequence ID" value="NZ_JAQLOI010000003.1"/>
</dbReference>
<comment type="catalytic activity">
    <reaction evidence="8">
        <text>L-tyrosyl-[protein] + ATP = O-(5'-adenylyl)-L-tyrosyl-[protein] + diphosphate</text>
        <dbReference type="Rhea" id="RHEA:54288"/>
        <dbReference type="Rhea" id="RHEA-COMP:10136"/>
        <dbReference type="Rhea" id="RHEA-COMP:13846"/>
        <dbReference type="ChEBI" id="CHEBI:30616"/>
        <dbReference type="ChEBI" id="CHEBI:33019"/>
        <dbReference type="ChEBI" id="CHEBI:46858"/>
        <dbReference type="ChEBI" id="CHEBI:83624"/>
        <dbReference type="EC" id="2.7.7.108"/>
    </reaction>
</comment>
<feature type="binding site" evidence="8">
    <location>
        <position position="85"/>
    </location>
    <ligand>
        <name>ATP</name>
        <dbReference type="ChEBI" id="CHEBI:30616"/>
    </ligand>
</feature>
<feature type="active site" description="Proton acceptor" evidence="8">
    <location>
        <position position="245"/>
    </location>
</feature>
<keyword evidence="6 8" id="KW-0067">ATP-binding</keyword>
<feature type="binding site" evidence="8">
    <location>
        <position position="168"/>
    </location>
    <ligand>
        <name>ATP</name>
        <dbReference type="ChEBI" id="CHEBI:30616"/>
    </ligand>
</feature>
<comment type="catalytic activity">
    <reaction evidence="8">
        <text>L-tyrosyl-[protein] + UTP = O-(5'-uridylyl)-L-tyrosyl-[protein] + diphosphate</text>
        <dbReference type="Rhea" id="RHEA:83887"/>
        <dbReference type="Rhea" id="RHEA-COMP:10136"/>
        <dbReference type="Rhea" id="RHEA-COMP:20238"/>
        <dbReference type="ChEBI" id="CHEBI:33019"/>
        <dbReference type="ChEBI" id="CHEBI:46398"/>
        <dbReference type="ChEBI" id="CHEBI:46858"/>
        <dbReference type="ChEBI" id="CHEBI:90602"/>
    </reaction>
</comment>
<comment type="catalytic activity">
    <reaction evidence="8">
        <text>L-seryl-[protein] + ATP = 3-O-(5'-adenylyl)-L-seryl-[protein] + diphosphate</text>
        <dbReference type="Rhea" id="RHEA:58120"/>
        <dbReference type="Rhea" id="RHEA-COMP:9863"/>
        <dbReference type="Rhea" id="RHEA-COMP:15073"/>
        <dbReference type="ChEBI" id="CHEBI:29999"/>
        <dbReference type="ChEBI" id="CHEBI:30616"/>
        <dbReference type="ChEBI" id="CHEBI:33019"/>
        <dbReference type="ChEBI" id="CHEBI:142516"/>
        <dbReference type="EC" id="2.7.7.108"/>
    </reaction>
</comment>
<keyword evidence="3 8" id="KW-0548">Nucleotidyltransferase</keyword>
<feature type="binding site" evidence="8">
    <location>
        <position position="84"/>
    </location>
    <ligand>
        <name>ATP</name>
        <dbReference type="ChEBI" id="CHEBI:30616"/>
    </ligand>
</feature>
<dbReference type="InterPro" id="IPR003846">
    <property type="entry name" value="SelO"/>
</dbReference>
<evidence type="ECO:0000256" key="6">
    <source>
        <dbReference type="ARBA" id="ARBA00022840"/>
    </source>
</evidence>
<accession>A0ABT4YX05</accession>
<dbReference type="PANTHER" id="PTHR32057:SF14">
    <property type="entry name" value="PROTEIN ADENYLYLTRANSFERASE SELO, MITOCHONDRIAL"/>
    <property type="match status" value="1"/>
</dbReference>
<dbReference type="EC" id="2.7.7.-" evidence="8"/>
<sequence length="475" mass="53351">MKLENTYYQLGEAFLQEIEPTPVLQPELFLWNDSLARELTMGSEIESNAALFFSGNEKLNGSIPIALAYAGHQFGGFNPQLGDGRAHLLGEVQLQGGDWVDIQLKGSGQTKFSRRGDGRCAIKPAIREYIMSEAMFALGVPTTRTLAVVTTGEELYRGLSEPGAVVTRVAKSHIRVGTFQYFSAKGDIESLTKLLDYAIERHYPSIDLLNDDRAFTFLDAVIDSQIKTIVHWMRVGFIHGVMNTDNMTISGETIDYGPCAMLGNYHPETVFSSIDENGRYCFGNQPSIMQWNMARLAESLIPLIKGEKDGVIKSLEDRILGITEKYLAAFNQMMNDKLGLLDSKDNRLVDQFLTLLQKDKLDYTQSFIELSHVLSQSDVTVTSVNREWVSKWLSVIKEGDVQESLVLMQKNNPIVIPRNHHVESILEQCKESLLNTSALNYLKVLSSPYIEIEQTMEFQDLPKDNDISYQTFCGT</sequence>
<comment type="catalytic activity">
    <reaction evidence="8">
        <text>L-threonyl-[protein] + ATP = 3-O-(5'-adenylyl)-L-threonyl-[protein] + diphosphate</text>
        <dbReference type="Rhea" id="RHEA:54292"/>
        <dbReference type="Rhea" id="RHEA-COMP:11060"/>
        <dbReference type="Rhea" id="RHEA-COMP:13847"/>
        <dbReference type="ChEBI" id="CHEBI:30013"/>
        <dbReference type="ChEBI" id="CHEBI:30616"/>
        <dbReference type="ChEBI" id="CHEBI:33019"/>
        <dbReference type="ChEBI" id="CHEBI:138113"/>
        <dbReference type="EC" id="2.7.7.108"/>
    </reaction>
</comment>
<dbReference type="Pfam" id="PF02696">
    <property type="entry name" value="SelO"/>
    <property type="match status" value="1"/>
</dbReference>
<comment type="catalytic activity">
    <reaction evidence="8">
        <text>L-histidyl-[protein] + UTP = N(tele)-(5'-uridylyl)-L-histidyl-[protein] + diphosphate</text>
        <dbReference type="Rhea" id="RHEA:83891"/>
        <dbReference type="Rhea" id="RHEA-COMP:9745"/>
        <dbReference type="Rhea" id="RHEA-COMP:20239"/>
        <dbReference type="ChEBI" id="CHEBI:29979"/>
        <dbReference type="ChEBI" id="CHEBI:33019"/>
        <dbReference type="ChEBI" id="CHEBI:46398"/>
        <dbReference type="ChEBI" id="CHEBI:233474"/>
    </reaction>
</comment>
<reference evidence="9 10" key="1">
    <citation type="submission" date="2023-01" db="EMBL/GenBank/DDBJ databases">
        <title>Vibrio sp. KJ40-1 sp.nov, isolated from marine algae.</title>
        <authorList>
            <person name="Butt M."/>
            <person name="Kim J.M.J."/>
            <person name="Jeon C.O.C."/>
        </authorList>
    </citation>
    <scope>NUCLEOTIDE SEQUENCE [LARGE SCALE GENOMIC DNA]</scope>
    <source>
        <strain evidence="9 10">KJ40-1</strain>
    </source>
</reference>
<comment type="cofactor">
    <cofactor evidence="8">
        <name>Mg(2+)</name>
        <dbReference type="ChEBI" id="CHEBI:18420"/>
    </cofactor>
    <cofactor evidence="8">
        <name>Mn(2+)</name>
        <dbReference type="ChEBI" id="CHEBI:29035"/>
    </cofactor>
</comment>
<feature type="binding site" evidence="8">
    <location>
        <position position="255"/>
    </location>
    <ligand>
        <name>Mg(2+)</name>
        <dbReference type="ChEBI" id="CHEBI:18420"/>
    </ligand>
</feature>
<evidence type="ECO:0000256" key="7">
    <source>
        <dbReference type="ARBA" id="ARBA00022842"/>
    </source>
</evidence>
<keyword evidence="10" id="KW-1185">Reference proteome</keyword>
<feature type="binding site" evidence="8">
    <location>
        <position position="255"/>
    </location>
    <ligand>
        <name>ATP</name>
        <dbReference type="ChEBI" id="CHEBI:30616"/>
    </ligand>
</feature>
<feature type="binding site" evidence="8">
    <location>
        <position position="105"/>
    </location>
    <ligand>
        <name>ATP</name>
        <dbReference type="ChEBI" id="CHEBI:30616"/>
    </ligand>
</feature>
<evidence type="ECO:0000256" key="4">
    <source>
        <dbReference type="ARBA" id="ARBA00022723"/>
    </source>
</evidence>
<dbReference type="EMBL" id="JAQLOI010000003">
    <property type="protein sequence ID" value="MDB1126114.1"/>
    <property type="molecule type" value="Genomic_DNA"/>
</dbReference>
<feature type="binding site" evidence="8">
    <location>
        <position position="118"/>
    </location>
    <ligand>
        <name>ATP</name>
        <dbReference type="ChEBI" id="CHEBI:30616"/>
    </ligand>
</feature>
<protein>
    <recommendedName>
        <fullName evidence="8">Protein nucleotidyltransferase YdiU</fullName>
        <ecNumber evidence="8">2.7.7.-</ecNumber>
    </recommendedName>
    <alternativeName>
        <fullName evidence="8">Protein adenylyltransferase YdiU</fullName>
        <ecNumber evidence="8">2.7.7.108</ecNumber>
    </alternativeName>
    <alternativeName>
        <fullName evidence="8">Protein uridylyltransferase YdiU</fullName>
        <ecNumber evidence="8">2.7.7.-</ecNumber>
    </alternativeName>
</protein>
<gene>
    <name evidence="8" type="primary">ydiU</name>
    <name evidence="8" type="synonym">selO</name>
    <name evidence="9" type="ORF">PGX00_21575</name>
</gene>
<proteinExistence type="inferred from homology"/>
<comment type="caution">
    <text evidence="9">The sequence shown here is derived from an EMBL/GenBank/DDBJ whole genome shotgun (WGS) entry which is preliminary data.</text>
</comment>
<keyword evidence="7 8" id="KW-0460">Magnesium</keyword>
<keyword evidence="5 8" id="KW-0547">Nucleotide-binding</keyword>
<comment type="function">
    <text evidence="8">Nucleotidyltransferase involved in the post-translational modification of proteins. It can catalyze the addition of adenosine monophosphate (AMP) or uridine monophosphate (UMP) to a protein, resulting in modifications known as AMPylation and UMPylation.</text>
</comment>
<keyword evidence="2 8" id="KW-0808">Transferase</keyword>
<evidence type="ECO:0000256" key="3">
    <source>
        <dbReference type="ARBA" id="ARBA00022695"/>
    </source>
</evidence>
<feature type="binding site" evidence="8">
    <location>
        <position position="246"/>
    </location>
    <ligand>
        <name>Mg(2+)</name>
        <dbReference type="ChEBI" id="CHEBI:18420"/>
    </ligand>
</feature>
<dbReference type="EC" id="2.7.7.108" evidence="8"/>
<keyword evidence="8" id="KW-0464">Manganese</keyword>
<evidence type="ECO:0000256" key="1">
    <source>
        <dbReference type="ARBA" id="ARBA00009747"/>
    </source>
</evidence>
<feature type="binding site" evidence="8">
    <location>
        <position position="175"/>
    </location>
    <ligand>
        <name>ATP</name>
        <dbReference type="ChEBI" id="CHEBI:30616"/>
    </ligand>
</feature>
<dbReference type="Proteomes" id="UP001210678">
    <property type="component" value="Unassembled WGS sequence"/>
</dbReference>
<evidence type="ECO:0000256" key="5">
    <source>
        <dbReference type="ARBA" id="ARBA00022741"/>
    </source>
</evidence>
<dbReference type="PANTHER" id="PTHR32057">
    <property type="entry name" value="PROTEIN ADENYLYLTRANSFERASE SELO, MITOCHONDRIAL"/>
    <property type="match status" value="1"/>
</dbReference>
<feature type="binding site" evidence="8">
    <location>
        <position position="82"/>
    </location>
    <ligand>
        <name>ATP</name>
        <dbReference type="ChEBI" id="CHEBI:30616"/>
    </ligand>
</feature>
<evidence type="ECO:0000256" key="8">
    <source>
        <dbReference type="HAMAP-Rule" id="MF_00692"/>
    </source>
</evidence>
<feature type="binding site" evidence="8">
    <location>
        <position position="117"/>
    </location>
    <ligand>
        <name>ATP</name>
        <dbReference type="ChEBI" id="CHEBI:30616"/>
    </ligand>
</feature>
<dbReference type="NCBIfam" id="NF000658">
    <property type="entry name" value="PRK00029.1"/>
    <property type="match status" value="1"/>
</dbReference>
<comment type="catalytic activity">
    <reaction evidence="8">
        <text>L-seryl-[protein] + UTP = O-(5'-uridylyl)-L-seryl-[protein] + diphosphate</text>
        <dbReference type="Rhea" id="RHEA:64604"/>
        <dbReference type="Rhea" id="RHEA-COMP:9863"/>
        <dbReference type="Rhea" id="RHEA-COMP:16635"/>
        <dbReference type="ChEBI" id="CHEBI:29999"/>
        <dbReference type="ChEBI" id="CHEBI:33019"/>
        <dbReference type="ChEBI" id="CHEBI:46398"/>
        <dbReference type="ChEBI" id="CHEBI:156051"/>
    </reaction>
</comment>